<dbReference type="InterPro" id="IPR048228">
    <property type="entry name" value="HelD_bacillota"/>
</dbReference>
<evidence type="ECO:0000256" key="1">
    <source>
        <dbReference type="ARBA" id="ARBA00022741"/>
    </source>
</evidence>
<comment type="caution">
    <text evidence="7">The sequence shown here is derived from an EMBL/GenBank/DDBJ whole genome shotgun (WGS) entry which is preliminary data.</text>
</comment>
<feature type="binding site" evidence="5">
    <location>
        <begin position="236"/>
        <end position="243"/>
    </location>
    <ligand>
        <name>ATP</name>
        <dbReference type="ChEBI" id="CHEBI:30616"/>
    </ligand>
</feature>
<reference evidence="8" key="1">
    <citation type="journal article" date="2019" name="Int. J. Syst. Evol. Microbiol.">
        <title>The Global Catalogue of Microorganisms (GCM) 10K type strain sequencing project: providing services to taxonomists for standard genome sequencing and annotation.</title>
        <authorList>
            <consortium name="The Broad Institute Genomics Platform"/>
            <consortium name="The Broad Institute Genome Sequencing Center for Infectious Disease"/>
            <person name="Wu L."/>
            <person name="Ma J."/>
        </authorList>
    </citation>
    <scope>NUCLEOTIDE SEQUENCE [LARGE SCALE GENOMIC DNA]</scope>
    <source>
        <strain evidence="8">JCM 18657</strain>
    </source>
</reference>
<dbReference type="InterPro" id="IPR000212">
    <property type="entry name" value="DNA_helicase_UvrD/REP"/>
</dbReference>
<organism evidence="7 8">
    <name type="scientific">Paenibacillus thermoaerophilus</name>
    <dbReference type="NCBI Taxonomy" id="1215385"/>
    <lineage>
        <taxon>Bacteria</taxon>
        <taxon>Bacillati</taxon>
        <taxon>Bacillota</taxon>
        <taxon>Bacilli</taxon>
        <taxon>Bacillales</taxon>
        <taxon>Paenibacillaceae</taxon>
        <taxon>Paenibacillus</taxon>
    </lineage>
</organism>
<evidence type="ECO:0000256" key="5">
    <source>
        <dbReference type="PROSITE-ProRule" id="PRU00560"/>
    </source>
</evidence>
<dbReference type="Gene3D" id="3.40.50.300">
    <property type="entry name" value="P-loop containing nucleotide triphosphate hydrolases"/>
    <property type="match status" value="3"/>
</dbReference>
<dbReference type="RefSeq" id="WP_138789585.1">
    <property type="nucleotide sequence ID" value="NZ_JBHTGQ010000011.1"/>
</dbReference>
<protein>
    <submittedName>
        <fullName evidence="7">RNA polymerase recycling motor HelD</fullName>
    </submittedName>
</protein>
<feature type="domain" description="UvrD-like helicase ATP-binding" evidence="6">
    <location>
        <begin position="215"/>
        <end position="627"/>
    </location>
</feature>
<dbReference type="Proteomes" id="UP001596528">
    <property type="component" value="Unassembled WGS sequence"/>
</dbReference>
<dbReference type="PANTHER" id="PTHR11070">
    <property type="entry name" value="UVRD / RECB / PCRA DNA HELICASE FAMILY MEMBER"/>
    <property type="match status" value="1"/>
</dbReference>
<keyword evidence="4 5" id="KW-0067">ATP-binding</keyword>
<evidence type="ECO:0000313" key="7">
    <source>
        <dbReference type="EMBL" id="MFC7749335.1"/>
    </source>
</evidence>
<gene>
    <name evidence="7" type="primary">helD</name>
    <name evidence="7" type="ORF">ACFQWB_05175</name>
</gene>
<keyword evidence="8" id="KW-1185">Reference proteome</keyword>
<evidence type="ECO:0000256" key="3">
    <source>
        <dbReference type="ARBA" id="ARBA00022806"/>
    </source>
</evidence>
<dbReference type="PROSITE" id="PS51198">
    <property type="entry name" value="UVRD_HELICASE_ATP_BIND"/>
    <property type="match status" value="1"/>
</dbReference>
<accession>A0ABW2V2U7</accession>
<dbReference type="NCBIfam" id="NF041464">
    <property type="entry name" value="HelD_BACSU"/>
    <property type="match status" value="1"/>
</dbReference>
<evidence type="ECO:0000256" key="4">
    <source>
        <dbReference type="ARBA" id="ARBA00022840"/>
    </source>
</evidence>
<evidence type="ECO:0000313" key="8">
    <source>
        <dbReference type="Proteomes" id="UP001596528"/>
    </source>
</evidence>
<dbReference type="InterPro" id="IPR014016">
    <property type="entry name" value="UvrD-like_ATP-bd"/>
</dbReference>
<dbReference type="SUPFAM" id="SSF52540">
    <property type="entry name" value="P-loop containing nucleoside triphosphate hydrolases"/>
    <property type="match status" value="1"/>
</dbReference>
<dbReference type="Pfam" id="PF00580">
    <property type="entry name" value="UvrD-helicase"/>
    <property type="match status" value="1"/>
</dbReference>
<keyword evidence="2 5" id="KW-0378">Hydrolase</keyword>
<dbReference type="InterPro" id="IPR027417">
    <property type="entry name" value="P-loop_NTPase"/>
</dbReference>
<dbReference type="EMBL" id="JBHTGQ010000011">
    <property type="protein sequence ID" value="MFC7749335.1"/>
    <property type="molecule type" value="Genomic_DNA"/>
</dbReference>
<dbReference type="InterPro" id="IPR027785">
    <property type="entry name" value="UvrD-like_helicase_C"/>
</dbReference>
<evidence type="ECO:0000256" key="2">
    <source>
        <dbReference type="ARBA" id="ARBA00022801"/>
    </source>
</evidence>
<name>A0ABW2V2U7_9BACL</name>
<sequence>MDDRYTDEASGFERERVRRVTSLIDRRLAELSRQLGDVKEQVVEIRKHFWDDVTINLDHMDDVIETHTTLKQQAELLAERERTHMHAKRQYDKLRRLRLSPYFGRIDFREDGSDETLAVYLGIGSLVDEESGGEFLIYDWRAPISSLYYDYGPGPASYETPAGLIRGEMELKRQFVFRNGELQYWFDTGETIGDEILREVLGQGADATMKNIVATIQRDQNRMIRHDAGRMLIVSGPAGSGKTSAALQRVAYLLYKHRETLSADQVVLFSPNPLFNRYISTVLPELGEENMQQTTLQEYLEHRLSRVFRVESPFDQLEDVLTARDGDPAHEARQQGIRFKASADFLRLIEGYKRHLERQGLVFRALKLKGRTLVSAQAMSERFYGDTRTAKLAPRLDSLAEWLLEELRTEVTKLRDEPWVEEEAEMLSPEDMQKVYRRLEKELRQRKGAFNERLREAELMKELVLSRHLKRLQARVKRLRFLDLPATYRRLYEQPDEAAGWLAAGGAEAPELPERWKEICEQTAAALERGDLPYEDAMPYLYLQELIEGFRVNMRTRYVLVDEAQDYAPIHFAFLKKLFPRARMTVLGDPNQAIHAFSPGTGFEPLVGLYGPADTETIAFNRTYRSTLPIVRFTSAMLPDGDRIVPFNRDGELPMVKGAATSEQLHAMIAETLREWSRQGVSTIAVICKTLRESREAYAALSPLAGVPLRLITPDDAAFEPGVTILPSYLAKGIEFDAVIVYDASRDVYGKEDERKLLYTVCTRAMHRLHVYYKGEPSPLLPRREELLRS</sequence>
<evidence type="ECO:0000259" key="6">
    <source>
        <dbReference type="PROSITE" id="PS51198"/>
    </source>
</evidence>
<keyword evidence="1 5" id="KW-0547">Nucleotide-binding</keyword>
<proteinExistence type="predicted"/>
<keyword evidence="3 5" id="KW-0347">Helicase</keyword>
<dbReference type="Pfam" id="PF13538">
    <property type="entry name" value="UvrD_C_2"/>
    <property type="match status" value="1"/>
</dbReference>
<dbReference type="PANTHER" id="PTHR11070:SF17">
    <property type="entry name" value="DNA HELICASE IV"/>
    <property type="match status" value="1"/>
</dbReference>